<dbReference type="FunFam" id="2.40.70.10:FF:000041">
    <property type="entry name" value="Basic 7S globulin"/>
    <property type="match status" value="1"/>
</dbReference>
<evidence type="ECO:0000256" key="5">
    <source>
        <dbReference type="SAM" id="Phobius"/>
    </source>
</evidence>
<dbReference type="AlphaFoldDB" id="A0A6P4CGB4"/>
<dbReference type="Pfam" id="PF14541">
    <property type="entry name" value="TAXi_C"/>
    <property type="match status" value="1"/>
</dbReference>
<comment type="subcellular location">
    <subcellularLocation>
        <location evidence="1">Secreted</location>
        <location evidence="1">Extracellular space</location>
    </subcellularLocation>
</comment>
<evidence type="ECO:0000256" key="3">
    <source>
        <dbReference type="ARBA" id="ARBA00022525"/>
    </source>
</evidence>
<protein>
    <submittedName>
        <fullName evidence="8">Probable aspartic proteinase GIP1</fullName>
    </submittedName>
</protein>
<dbReference type="RefSeq" id="XP_015951028.2">
    <property type="nucleotide sequence ID" value="XM_016095542.3"/>
</dbReference>
<evidence type="ECO:0000256" key="4">
    <source>
        <dbReference type="ARBA" id="ARBA00022729"/>
    </source>
</evidence>
<feature type="domain" description="Peptidase A1" evidence="6">
    <location>
        <begin position="45"/>
        <end position="440"/>
    </location>
</feature>
<keyword evidence="5" id="KW-0812">Transmembrane</keyword>
<feature type="transmembrane region" description="Helical" evidence="5">
    <location>
        <begin position="7"/>
        <end position="24"/>
    </location>
</feature>
<keyword evidence="5" id="KW-1133">Transmembrane helix</keyword>
<reference evidence="7" key="1">
    <citation type="journal article" date="2016" name="Nat. Genet.">
        <title>The genome sequences of Arachis duranensis and Arachis ipaensis, the diploid ancestors of cultivated peanut.</title>
        <authorList>
            <person name="Bertioli D.J."/>
            <person name="Cannon S.B."/>
            <person name="Froenicke L."/>
            <person name="Huang G."/>
            <person name="Farmer A.D."/>
            <person name="Cannon E.K."/>
            <person name="Liu X."/>
            <person name="Gao D."/>
            <person name="Clevenger J."/>
            <person name="Dash S."/>
            <person name="Ren L."/>
            <person name="Moretzsohn M.C."/>
            <person name="Shirasawa K."/>
            <person name="Huang W."/>
            <person name="Vidigal B."/>
            <person name="Abernathy B."/>
            <person name="Chu Y."/>
            <person name="Niederhuth C.E."/>
            <person name="Umale P."/>
            <person name="Araujo A.C."/>
            <person name="Kozik A."/>
            <person name="Kim K.D."/>
            <person name="Burow M.D."/>
            <person name="Varshney R.K."/>
            <person name="Wang X."/>
            <person name="Zhang X."/>
            <person name="Barkley N."/>
            <person name="Guimaraes P.M."/>
            <person name="Isobe S."/>
            <person name="Guo B."/>
            <person name="Liao B."/>
            <person name="Stalker H.T."/>
            <person name="Schmitz R.J."/>
            <person name="Scheffler B.E."/>
            <person name="Leal-Bertioli S.C."/>
            <person name="Xun X."/>
            <person name="Jackson S.A."/>
            <person name="Michelmore R."/>
            <person name="Ozias-Akins P."/>
        </authorList>
    </citation>
    <scope>NUCLEOTIDE SEQUENCE [LARGE SCALE GENOMIC DNA]</scope>
    <source>
        <strain evidence="7">cv. V14167</strain>
    </source>
</reference>
<dbReference type="InterPro" id="IPR032799">
    <property type="entry name" value="TAXi_C"/>
</dbReference>
<keyword evidence="7" id="KW-1185">Reference proteome</keyword>
<dbReference type="PROSITE" id="PS51767">
    <property type="entry name" value="PEPTIDASE_A1"/>
    <property type="match status" value="1"/>
</dbReference>
<comment type="similarity">
    <text evidence="2">Belongs to the peptidase A1 family.</text>
</comment>
<name>A0A6P4CGB4_ARADU</name>
<keyword evidence="5" id="KW-0472">Membrane</keyword>
<evidence type="ECO:0000256" key="2">
    <source>
        <dbReference type="ARBA" id="ARBA00007447"/>
    </source>
</evidence>
<evidence type="ECO:0000313" key="8">
    <source>
        <dbReference type="RefSeq" id="XP_015951028.2"/>
    </source>
</evidence>
<dbReference type="Pfam" id="PF14543">
    <property type="entry name" value="TAXi_N"/>
    <property type="match status" value="1"/>
</dbReference>
<dbReference type="InterPro" id="IPR032861">
    <property type="entry name" value="TAXi_N"/>
</dbReference>
<keyword evidence="3" id="KW-0964">Secreted</keyword>
<dbReference type="GeneID" id="107475869"/>
<dbReference type="GO" id="GO:0006508">
    <property type="term" value="P:proteolysis"/>
    <property type="evidence" value="ECO:0007669"/>
    <property type="project" value="InterPro"/>
</dbReference>
<dbReference type="GO" id="GO:0004190">
    <property type="term" value="F:aspartic-type endopeptidase activity"/>
    <property type="evidence" value="ECO:0007669"/>
    <property type="project" value="InterPro"/>
</dbReference>
<dbReference type="SUPFAM" id="SSF50630">
    <property type="entry name" value="Acid proteases"/>
    <property type="match status" value="1"/>
</dbReference>
<dbReference type="InterPro" id="IPR001461">
    <property type="entry name" value="Aspartic_peptidase_A1"/>
</dbReference>
<keyword evidence="4" id="KW-0732">Signal</keyword>
<dbReference type="InterPro" id="IPR021109">
    <property type="entry name" value="Peptidase_aspartic_dom_sf"/>
</dbReference>
<evidence type="ECO:0000313" key="7">
    <source>
        <dbReference type="Proteomes" id="UP000515211"/>
    </source>
</evidence>
<accession>A0A6P4CGB4</accession>
<evidence type="ECO:0000256" key="1">
    <source>
        <dbReference type="ARBA" id="ARBA00004239"/>
    </source>
</evidence>
<organism evidence="7 8">
    <name type="scientific">Arachis duranensis</name>
    <name type="common">Wild peanut</name>
    <dbReference type="NCBI Taxonomy" id="130453"/>
    <lineage>
        <taxon>Eukaryota</taxon>
        <taxon>Viridiplantae</taxon>
        <taxon>Streptophyta</taxon>
        <taxon>Embryophyta</taxon>
        <taxon>Tracheophyta</taxon>
        <taxon>Spermatophyta</taxon>
        <taxon>Magnoliopsida</taxon>
        <taxon>eudicotyledons</taxon>
        <taxon>Gunneridae</taxon>
        <taxon>Pentapetalae</taxon>
        <taxon>rosids</taxon>
        <taxon>fabids</taxon>
        <taxon>Fabales</taxon>
        <taxon>Fabaceae</taxon>
        <taxon>Papilionoideae</taxon>
        <taxon>50 kb inversion clade</taxon>
        <taxon>dalbergioids sensu lato</taxon>
        <taxon>Dalbergieae</taxon>
        <taxon>Pterocarpus clade</taxon>
        <taxon>Arachis</taxon>
    </lineage>
</organism>
<dbReference type="Gene3D" id="2.40.70.10">
    <property type="entry name" value="Acid Proteases"/>
    <property type="match status" value="2"/>
</dbReference>
<sequence>MHSPLSLFLIRFSFFFIFFILLFSNQTQQTTLISPVSKDKHTNLFTLSVYLKTPLRPTKLLLDLSFLFPWTVCGDTATYNSSSYHYIDCDETFCEYLGFGNPSLLCQDCYNSNLTSSHCLSPATMVCASYPANPVTNAGDVGYVLVDTLALPGLSRSTHYGQLVSLSNYTFSCAPSYLVKGLPKGVTGLAALGRSKLSVQAQFGSALSTSHSLAICFPGSSESTGVVFFGTHGPYFVFSKSNKIDLSKNLTYTPLIHNPIGITYDFLISPPYNEYYIGLTSIRVNGQHAPINASLLTINKENGFGGTKIATRTPYTLLEPSIYKAFTELFIKEASSSSFNLTVTNPVKPFKVCYSAKGLMVTKKGPKVPIIDFVLDRENVVWRIMGANSMVRVKNKKVDLWCLGFMDGGVKEKTSIVMGGKQLEENLVQFDVESNRLGFFSLLTSHHSLSCADFKVTDFAKHIK</sequence>
<dbReference type="KEGG" id="adu:107475869"/>
<gene>
    <name evidence="8" type="primary">LOC107475869</name>
</gene>
<reference evidence="8" key="2">
    <citation type="submission" date="2025-08" db="UniProtKB">
        <authorList>
            <consortium name="RefSeq"/>
        </authorList>
    </citation>
    <scope>IDENTIFICATION</scope>
    <source>
        <tissue evidence="8">Whole plant</tissue>
    </source>
</reference>
<evidence type="ECO:0000259" key="6">
    <source>
        <dbReference type="PROSITE" id="PS51767"/>
    </source>
</evidence>
<dbReference type="Proteomes" id="UP000515211">
    <property type="component" value="Chromosome 2"/>
</dbReference>
<dbReference type="GO" id="GO:0005576">
    <property type="term" value="C:extracellular region"/>
    <property type="evidence" value="ECO:0007669"/>
    <property type="project" value="UniProtKB-SubCell"/>
</dbReference>
<dbReference type="PANTHER" id="PTHR47965:SF6">
    <property type="entry name" value="ASPARTIC PROTEINASE GIP1-RELATED"/>
    <property type="match status" value="1"/>
</dbReference>
<dbReference type="PANTHER" id="PTHR47965">
    <property type="entry name" value="ASPARTYL PROTEASE-RELATED"/>
    <property type="match status" value="1"/>
</dbReference>
<dbReference type="InterPro" id="IPR033121">
    <property type="entry name" value="PEPTIDASE_A1"/>
</dbReference>
<proteinExistence type="inferred from homology"/>